<dbReference type="PROSITE" id="PS50214">
    <property type="entry name" value="DISINTEGRIN_2"/>
    <property type="match status" value="1"/>
</dbReference>
<keyword evidence="4 10" id="KW-0472">Membrane</keyword>
<dbReference type="InterPro" id="IPR001590">
    <property type="entry name" value="Peptidase_M12B"/>
</dbReference>
<proteinExistence type="predicted"/>
<dbReference type="PROSITE" id="PS50215">
    <property type="entry name" value="ADAM_MEPRO"/>
    <property type="match status" value="1"/>
</dbReference>
<keyword evidence="11" id="KW-0732">Signal</keyword>
<keyword evidence="3 10" id="KW-1133">Transmembrane helix</keyword>
<dbReference type="InterPro" id="IPR036436">
    <property type="entry name" value="Disintegrin_dom_sf"/>
</dbReference>
<feature type="region of interest" description="Disordered" evidence="9">
    <location>
        <begin position="719"/>
        <end position="739"/>
    </location>
</feature>
<dbReference type="AlphaFoldDB" id="A0A452HZB2"/>
<dbReference type="GO" id="GO:0006508">
    <property type="term" value="P:proteolysis"/>
    <property type="evidence" value="ECO:0007669"/>
    <property type="project" value="InterPro"/>
</dbReference>
<name>A0A452HZB2_9SAUR</name>
<keyword evidence="5 7" id="KW-1015">Disulfide bond</keyword>
<reference evidence="15" key="3">
    <citation type="submission" date="2025-09" db="UniProtKB">
        <authorList>
            <consortium name="Ensembl"/>
        </authorList>
    </citation>
    <scope>IDENTIFICATION</scope>
</reference>
<dbReference type="InterPro" id="IPR024079">
    <property type="entry name" value="MetalloPept_cat_dom_sf"/>
</dbReference>
<feature type="disulfide bond" evidence="8">
    <location>
        <begin position="349"/>
        <end position="354"/>
    </location>
</feature>
<feature type="binding site" evidence="8">
    <location>
        <position position="336"/>
    </location>
    <ligand>
        <name>Zn(2+)</name>
        <dbReference type="ChEBI" id="CHEBI:29105"/>
        <note>catalytic</note>
    </ligand>
</feature>
<dbReference type="SMART" id="SM00050">
    <property type="entry name" value="DISIN"/>
    <property type="match status" value="1"/>
</dbReference>
<dbReference type="InterPro" id="IPR001762">
    <property type="entry name" value="Disintegrin_dom"/>
</dbReference>
<keyword evidence="8" id="KW-0862">Zinc</keyword>
<dbReference type="CDD" id="cd04269">
    <property type="entry name" value="ZnMc_adamalysin_II_like"/>
    <property type="match status" value="1"/>
</dbReference>
<reference evidence="16" key="1">
    <citation type="journal article" date="2017" name="PLoS ONE">
        <title>The Agassiz's desert tortoise genome provides a resource for the conservation of a threatened species.</title>
        <authorList>
            <person name="Tollis M."/>
            <person name="DeNardo D.F."/>
            <person name="Cornelius J.A."/>
            <person name="Dolby G.A."/>
            <person name="Edwards T."/>
            <person name="Henen B.T."/>
            <person name="Karl A.E."/>
            <person name="Murphy R.W."/>
            <person name="Kusumi K."/>
        </authorList>
    </citation>
    <scope>NUCLEOTIDE SEQUENCE [LARGE SCALE GENOMIC DNA]</scope>
</reference>
<feature type="disulfide bond" evidence="7">
    <location>
        <begin position="645"/>
        <end position="654"/>
    </location>
</feature>
<evidence type="ECO:0000256" key="8">
    <source>
        <dbReference type="PROSITE-ProRule" id="PRU00276"/>
    </source>
</evidence>
<dbReference type="GO" id="GO:0004222">
    <property type="term" value="F:metalloendopeptidase activity"/>
    <property type="evidence" value="ECO:0007669"/>
    <property type="project" value="InterPro"/>
</dbReference>
<feature type="active site" evidence="8">
    <location>
        <position position="333"/>
    </location>
</feature>
<dbReference type="Gene3D" id="3.40.390.10">
    <property type="entry name" value="Collagenase (Catalytic Domain)"/>
    <property type="match status" value="1"/>
</dbReference>
<dbReference type="PROSITE" id="PS00427">
    <property type="entry name" value="DISINTEGRIN_1"/>
    <property type="match status" value="1"/>
</dbReference>
<evidence type="ECO:0000256" key="1">
    <source>
        <dbReference type="ARBA" id="ARBA00004479"/>
    </source>
</evidence>
<evidence type="ECO:0000256" key="7">
    <source>
        <dbReference type="PROSITE-ProRule" id="PRU00076"/>
    </source>
</evidence>
<evidence type="ECO:0000256" key="5">
    <source>
        <dbReference type="ARBA" id="ARBA00023157"/>
    </source>
</evidence>
<feature type="chain" id="PRO_5019382813" evidence="11">
    <location>
        <begin position="26"/>
        <end position="757"/>
    </location>
</feature>
<feature type="binding site" evidence="8">
    <location>
        <position position="342"/>
    </location>
    <ligand>
        <name>Zn(2+)</name>
        <dbReference type="ChEBI" id="CHEBI:29105"/>
        <note>catalytic</note>
    </ligand>
</feature>
<dbReference type="Gene3D" id="4.10.70.10">
    <property type="entry name" value="Disintegrin domain"/>
    <property type="match status" value="1"/>
</dbReference>
<dbReference type="SUPFAM" id="SSF55486">
    <property type="entry name" value="Metalloproteases ('zincins'), catalytic domain"/>
    <property type="match status" value="1"/>
</dbReference>
<dbReference type="PROSITE" id="PS01186">
    <property type="entry name" value="EGF_2"/>
    <property type="match status" value="1"/>
</dbReference>
<dbReference type="InterPro" id="IPR002870">
    <property type="entry name" value="Peptidase_M12B_N"/>
</dbReference>
<dbReference type="InterPro" id="IPR018358">
    <property type="entry name" value="Disintegrin_CS"/>
</dbReference>
<feature type="disulfide bond" evidence="6">
    <location>
        <begin position="455"/>
        <end position="475"/>
    </location>
</feature>
<evidence type="ECO:0000256" key="9">
    <source>
        <dbReference type="SAM" id="MobiDB-lite"/>
    </source>
</evidence>
<evidence type="ECO:0000256" key="10">
    <source>
        <dbReference type="SAM" id="Phobius"/>
    </source>
</evidence>
<dbReference type="SMART" id="SM00608">
    <property type="entry name" value="ACR"/>
    <property type="match status" value="1"/>
</dbReference>
<evidence type="ECO:0000313" key="15">
    <source>
        <dbReference type="Ensembl" id="ENSGAGP00000020517.1"/>
    </source>
</evidence>
<dbReference type="FunFam" id="3.40.390.10:FF:000002">
    <property type="entry name" value="Disintegrin and metalloproteinase domain-containing protein 22"/>
    <property type="match status" value="1"/>
</dbReference>
<evidence type="ECO:0000256" key="6">
    <source>
        <dbReference type="PROSITE-ProRule" id="PRU00068"/>
    </source>
</evidence>
<dbReference type="FunFam" id="4.10.70.10:FF:000001">
    <property type="entry name" value="Disintegrin and metalloproteinase domain-containing protein 22"/>
    <property type="match status" value="1"/>
</dbReference>
<evidence type="ECO:0000259" key="12">
    <source>
        <dbReference type="PROSITE" id="PS50026"/>
    </source>
</evidence>
<feature type="domain" description="EGF-like" evidence="12">
    <location>
        <begin position="622"/>
        <end position="655"/>
    </location>
</feature>
<dbReference type="InterPro" id="IPR006586">
    <property type="entry name" value="ADAM_Cys-rich"/>
</dbReference>
<dbReference type="GO" id="GO:0046872">
    <property type="term" value="F:metal ion binding"/>
    <property type="evidence" value="ECO:0007669"/>
    <property type="project" value="UniProtKB-KW"/>
</dbReference>
<dbReference type="Pfam" id="PF00200">
    <property type="entry name" value="Disintegrin"/>
    <property type="match status" value="1"/>
</dbReference>
<feature type="transmembrane region" description="Helical" evidence="10">
    <location>
        <begin position="673"/>
        <end position="701"/>
    </location>
</feature>
<dbReference type="STRING" id="38772.ENSGAGP00000020517"/>
<evidence type="ECO:0000256" key="11">
    <source>
        <dbReference type="SAM" id="SignalP"/>
    </source>
</evidence>
<feature type="binding site" evidence="8">
    <location>
        <position position="332"/>
    </location>
    <ligand>
        <name>Zn(2+)</name>
        <dbReference type="ChEBI" id="CHEBI:29105"/>
        <note>catalytic</note>
    </ligand>
</feature>
<feature type="domain" description="Peptidase M12B" evidence="14">
    <location>
        <begin position="197"/>
        <end position="389"/>
    </location>
</feature>
<dbReference type="InterPro" id="IPR034027">
    <property type="entry name" value="Reprolysin_adamalysin"/>
</dbReference>
<dbReference type="Pfam" id="PF08516">
    <property type="entry name" value="ADAM_CR"/>
    <property type="match status" value="1"/>
</dbReference>
<evidence type="ECO:0000259" key="14">
    <source>
        <dbReference type="PROSITE" id="PS50215"/>
    </source>
</evidence>
<dbReference type="GO" id="GO:1990913">
    <property type="term" value="C:sperm head plasma membrane"/>
    <property type="evidence" value="ECO:0007669"/>
    <property type="project" value="TreeGrafter"/>
</dbReference>
<evidence type="ECO:0000256" key="3">
    <source>
        <dbReference type="ARBA" id="ARBA00022989"/>
    </source>
</evidence>
<dbReference type="SUPFAM" id="SSF57552">
    <property type="entry name" value="Blood coagulation inhibitor (disintegrin)"/>
    <property type="match status" value="1"/>
</dbReference>
<dbReference type="GO" id="GO:0008584">
    <property type="term" value="P:male gonad development"/>
    <property type="evidence" value="ECO:0007669"/>
    <property type="project" value="TreeGrafter"/>
</dbReference>
<dbReference type="Proteomes" id="UP000291020">
    <property type="component" value="Unassembled WGS sequence"/>
</dbReference>
<feature type="domain" description="Disintegrin" evidence="13">
    <location>
        <begin position="397"/>
        <end position="483"/>
    </location>
</feature>
<evidence type="ECO:0000259" key="13">
    <source>
        <dbReference type="PROSITE" id="PS50214"/>
    </source>
</evidence>
<reference evidence="15" key="2">
    <citation type="submission" date="2025-08" db="UniProtKB">
        <authorList>
            <consortium name="Ensembl"/>
        </authorList>
    </citation>
    <scope>IDENTIFICATION</scope>
</reference>
<dbReference type="Pfam" id="PF01421">
    <property type="entry name" value="Reprolysin"/>
    <property type="match status" value="1"/>
</dbReference>
<accession>A0A452HZB2</accession>
<keyword evidence="16" id="KW-1185">Reference proteome</keyword>
<dbReference type="GO" id="GO:0009897">
    <property type="term" value="C:external side of plasma membrane"/>
    <property type="evidence" value="ECO:0007669"/>
    <property type="project" value="TreeGrafter"/>
</dbReference>
<evidence type="ECO:0000256" key="4">
    <source>
        <dbReference type="ARBA" id="ARBA00023136"/>
    </source>
</evidence>
<dbReference type="InterPro" id="IPR000742">
    <property type="entry name" value="EGF"/>
</dbReference>
<dbReference type="PROSITE" id="PS50026">
    <property type="entry name" value="EGF_3"/>
    <property type="match status" value="1"/>
</dbReference>
<dbReference type="PANTHER" id="PTHR11905:SF251">
    <property type="entry name" value="MEDIATOR COMPLEX SUBUNIT 6"/>
    <property type="match status" value="1"/>
</dbReference>
<dbReference type="Ensembl" id="ENSGAGT00000023371.1">
    <property type="protein sequence ID" value="ENSGAGP00000020517.1"/>
    <property type="gene ID" value="ENSGAGG00000015104.1"/>
</dbReference>
<keyword evidence="7" id="KW-0245">EGF-like domain</keyword>
<comment type="caution">
    <text evidence="7">Lacks conserved residue(s) required for the propagation of feature annotation.</text>
</comment>
<comment type="subcellular location">
    <subcellularLocation>
        <location evidence="1">Membrane</location>
        <topology evidence="1">Single-pass type I membrane protein</topology>
    </subcellularLocation>
</comment>
<protein>
    <submittedName>
        <fullName evidence="15">Uncharacterized protein</fullName>
    </submittedName>
</protein>
<evidence type="ECO:0000256" key="2">
    <source>
        <dbReference type="ARBA" id="ARBA00022692"/>
    </source>
</evidence>
<organism evidence="15 16">
    <name type="scientific">Gopherus agassizii</name>
    <name type="common">Agassiz's desert tortoise</name>
    <dbReference type="NCBI Taxonomy" id="38772"/>
    <lineage>
        <taxon>Eukaryota</taxon>
        <taxon>Metazoa</taxon>
        <taxon>Chordata</taxon>
        <taxon>Craniata</taxon>
        <taxon>Vertebrata</taxon>
        <taxon>Euteleostomi</taxon>
        <taxon>Archelosauria</taxon>
        <taxon>Testudinata</taxon>
        <taxon>Testudines</taxon>
        <taxon>Cryptodira</taxon>
        <taxon>Durocryptodira</taxon>
        <taxon>Testudinoidea</taxon>
        <taxon>Testudinidae</taxon>
        <taxon>Gopherus</taxon>
    </lineage>
</organism>
<dbReference type="Pfam" id="PF01562">
    <property type="entry name" value="Pep_M12B_propep"/>
    <property type="match status" value="1"/>
</dbReference>
<evidence type="ECO:0000313" key="16">
    <source>
        <dbReference type="Proteomes" id="UP000291020"/>
    </source>
</evidence>
<dbReference type="PANTHER" id="PTHR11905">
    <property type="entry name" value="ADAM A DISINTEGRIN AND METALLOPROTEASE DOMAIN"/>
    <property type="match status" value="1"/>
</dbReference>
<keyword evidence="2 10" id="KW-0812">Transmembrane</keyword>
<sequence>THAFLPVPHIRAFLDMVCLVGGAGGSAPGGGRSYVVIVPRLLAPRAGQDPREVSYLLEVEGRGRVVHLRQKRLFVPEHFALFTYRPGGALQRDQPFVRRDCFYQGYVQGSPASLAALSTCSGGLRGMLRTAQGSYEMEPVPDSATFQHVLYRVEEEAAGLRCGLTDQELQRQAALIPGLRGLLARQAPERLWWTHTRYLEVVFVVENERFVQSGRNETNVLQQLLDIVNIGDSMYDPLGVRLFIVGLEIWTQNNLIPISDTINALLGTFNNWRKRELYPRLPHDAGHLVTYKGFGVTLGLAFIGTVCSHHWGSAVLSFRAEGLYSFSIVFTHELGHNLGMSHDGVYCKCKRSRCIMAAYHSITDLFSNCSYNEYFNLITTEARCLLEPPAPEKVYTLKYCGNKVVESGEQCDCGSKFNCEKDPCCQPNCTLSTGAACAFGECCEDCQILPAGKLCRKSTDECDLPEYCNGTSEWCQKDVYVQDGAPCQNNAYCYRGNCSSHDRQCKMIFGKQAKVAPLVCFRELNTQGDRFGNCGLNSDPKYKKCPVEDTLCGRVQCENMKIIPSLENHSTILQTPVDDNWCWGTDYHHGMDIADIGAVRDGTSCGPDKICVNTSCVSVSLLNYDCNITKCHNRGICNSHKNCHCNYGWAPPDCQHKGYGGSTDSGPPPPVKAFWGGAIGIPIFLAAAAAAVLGIGLCVYYKTALMGWLRTSVTRFHPTQQADTSGGGKEVPSCSHETTATVSKPVVESMEKAWDFL</sequence>
<feature type="signal peptide" evidence="11">
    <location>
        <begin position="1"/>
        <end position="25"/>
    </location>
</feature>
<keyword evidence="8" id="KW-0479">Metal-binding</keyword>